<evidence type="ECO:0008006" key="3">
    <source>
        <dbReference type="Google" id="ProtNLM"/>
    </source>
</evidence>
<sequence>MELFHFSEDSTIIHFEPRVKSNRTDMPPVVWAIDQEHEFTFYVPRDCPRIVYRRSEGLSDADHALFFGASPAEIIMTVETHWYQAIRDATIYRYTLPGDSFVLFDETAGYYISENAVDPIRMDPLTNLIERIIALDVEIRFTPSLHPLREAILNSSLVDFGIHRFMNAWKL</sequence>
<gene>
    <name evidence="1" type="ORF">GCM10008018_19980</name>
</gene>
<accession>A0ABQ2BUD3</accession>
<dbReference type="EMBL" id="BMHE01000007">
    <property type="protein sequence ID" value="GGI47002.1"/>
    <property type="molecule type" value="Genomic_DNA"/>
</dbReference>
<dbReference type="Proteomes" id="UP000615455">
    <property type="component" value="Unassembled WGS sequence"/>
</dbReference>
<proteinExistence type="predicted"/>
<dbReference type="Pfam" id="PF21820">
    <property type="entry name" value="DUF6886"/>
    <property type="match status" value="1"/>
</dbReference>
<protein>
    <recommendedName>
        <fullName evidence="3">DUF402 domain-containing protein</fullName>
    </recommendedName>
</protein>
<evidence type="ECO:0000313" key="1">
    <source>
        <dbReference type="EMBL" id="GGI47002.1"/>
    </source>
</evidence>
<organism evidence="1 2">
    <name type="scientific">Paenibacillus marchantiophytorum</name>
    <dbReference type="NCBI Taxonomy" id="1619310"/>
    <lineage>
        <taxon>Bacteria</taxon>
        <taxon>Bacillati</taxon>
        <taxon>Bacillota</taxon>
        <taxon>Bacilli</taxon>
        <taxon>Bacillales</taxon>
        <taxon>Paenibacillaceae</taxon>
        <taxon>Paenibacillus</taxon>
    </lineage>
</organism>
<evidence type="ECO:0000313" key="2">
    <source>
        <dbReference type="Proteomes" id="UP000615455"/>
    </source>
</evidence>
<dbReference type="InterPro" id="IPR049253">
    <property type="entry name" value="DUF6886"/>
</dbReference>
<name>A0ABQ2BUD3_9BACL</name>
<keyword evidence="2" id="KW-1185">Reference proteome</keyword>
<dbReference type="RefSeq" id="WP_189010888.1">
    <property type="nucleotide sequence ID" value="NZ_BMHE01000007.1"/>
</dbReference>
<comment type="caution">
    <text evidence="1">The sequence shown here is derived from an EMBL/GenBank/DDBJ whole genome shotgun (WGS) entry which is preliminary data.</text>
</comment>
<reference evidence="2" key="1">
    <citation type="journal article" date="2019" name="Int. J. Syst. Evol. Microbiol.">
        <title>The Global Catalogue of Microorganisms (GCM) 10K type strain sequencing project: providing services to taxonomists for standard genome sequencing and annotation.</title>
        <authorList>
            <consortium name="The Broad Institute Genomics Platform"/>
            <consortium name="The Broad Institute Genome Sequencing Center for Infectious Disease"/>
            <person name="Wu L."/>
            <person name="Ma J."/>
        </authorList>
    </citation>
    <scope>NUCLEOTIDE SEQUENCE [LARGE SCALE GENOMIC DNA]</scope>
    <source>
        <strain evidence="2">CGMCC 1.15043</strain>
    </source>
</reference>